<dbReference type="Proteomes" id="UP000031599">
    <property type="component" value="Unassembled WGS sequence"/>
</dbReference>
<feature type="transmembrane region" description="Helical" evidence="1">
    <location>
        <begin position="170"/>
        <end position="190"/>
    </location>
</feature>
<evidence type="ECO:0000313" key="2">
    <source>
        <dbReference type="EMBL" id="KIG15357.1"/>
    </source>
</evidence>
<feature type="transmembrane region" description="Helical" evidence="1">
    <location>
        <begin position="316"/>
        <end position="343"/>
    </location>
</feature>
<protein>
    <submittedName>
        <fullName evidence="2">Putative membrane protein</fullName>
    </submittedName>
</protein>
<feature type="transmembrane region" description="Helical" evidence="1">
    <location>
        <begin position="284"/>
        <end position="304"/>
    </location>
</feature>
<organism evidence="2 3">
    <name type="scientific">Enhygromyxa salina</name>
    <dbReference type="NCBI Taxonomy" id="215803"/>
    <lineage>
        <taxon>Bacteria</taxon>
        <taxon>Pseudomonadati</taxon>
        <taxon>Myxococcota</taxon>
        <taxon>Polyangia</taxon>
        <taxon>Nannocystales</taxon>
        <taxon>Nannocystaceae</taxon>
        <taxon>Enhygromyxa</taxon>
    </lineage>
</organism>
<evidence type="ECO:0000313" key="3">
    <source>
        <dbReference type="Proteomes" id="UP000031599"/>
    </source>
</evidence>
<dbReference type="AlphaFoldDB" id="A0A0C2D5M7"/>
<keyword evidence="1" id="KW-1133">Transmembrane helix</keyword>
<accession>A0A0C2D5M7</accession>
<name>A0A0C2D5M7_9BACT</name>
<reference evidence="2 3" key="1">
    <citation type="submission" date="2014-12" db="EMBL/GenBank/DDBJ databases">
        <title>Genome assembly of Enhygromyxa salina DSM 15201.</title>
        <authorList>
            <person name="Sharma G."/>
            <person name="Subramanian S."/>
        </authorList>
    </citation>
    <scope>NUCLEOTIDE SEQUENCE [LARGE SCALE GENOMIC DNA]</scope>
    <source>
        <strain evidence="2 3">DSM 15201</strain>
    </source>
</reference>
<proteinExistence type="predicted"/>
<gene>
    <name evidence="2" type="ORF">DB30_05689</name>
</gene>
<evidence type="ECO:0000256" key="1">
    <source>
        <dbReference type="SAM" id="Phobius"/>
    </source>
</evidence>
<keyword evidence="1" id="KW-0472">Membrane</keyword>
<dbReference type="Pfam" id="PF13795">
    <property type="entry name" value="HupE_UreJ_2"/>
    <property type="match status" value="2"/>
</dbReference>
<sequence length="385" mass="40101">MSSPLMSRPPTVWLTRASMLLVLLAIMLVSGPARAHEFRPALLRLTELADASGQGGGRFDLRLVAPALSTAGAIGEGDLTPIVPAHCELGQLRLDCGSQGLIGELGVAGLDRHPVDVIVELRFVDGTQVTAVLGPDQPTMTLDGTSDGTSGGADNDGVFADYVALGIEHILLGPDHLLFVFGLVLLVRAAGRNTRTLLWTVTAFTLAHSITLAAATLELVHVPGPPVEAGIALSILLLARELACGQTDETARDSPLLSVNESTKVSASGREALARAENSWSWRYPWVVAFGFGLLHGFGFAGALSEVGLPQGQIPLALLGFNVGVELGQLGVVALLLVLLAGGRALAGAVGLSEKTARLATRAPIWAMGGLAFAWTLDRVLGFWG</sequence>
<keyword evidence="1" id="KW-0812">Transmembrane</keyword>
<comment type="caution">
    <text evidence="2">The sequence shown here is derived from an EMBL/GenBank/DDBJ whole genome shotgun (WGS) entry which is preliminary data.</text>
</comment>
<dbReference type="InterPro" id="IPR032809">
    <property type="entry name" value="Put_HupE_UreJ"/>
</dbReference>
<dbReference type="EMBL" id="JMCC02000056">
    <property type="protein sequence ID" value="KIG15357.1"/>
    <property type="molecule type" value="Genomic_DNA"/>
</dbReference>